<accession>A0A183K2Q6</accession>
<dbReference type="WBParaSite" id="SCUD_0000927001-mRNA-1">
    <property type="protein sequence ID" value="SCUD_0000927001-mRNA-1"/>
    <property type="gene ID" value="SCUD_0000927001"/>
</dbReference>
<organism evidence="3">
    <name type="scientific">Schistosoma curassoni</name>
    <dbReference type="NCBI Taxonomy" id="6186"/>
    <lineage>
        <taxon>Eukaryota</taxon>
        <taxon>Metazoa</taxon>
        <taxon>Spiralia</taxon>
        <taxon>Lophotrochozoa</taxon>
        <taxon>Platyhelminthes</taxon>
        <taxon>Trematoda</taxon>
        <taxon>Digenea</taxon>
        <taxon>Strigeidida</taxon>
        <taxon>Schistosomatoidea</taxon>
        <taxon>Schistosomatidae</taxon>
        <taxon>Schistosoma</taxon>
    </lineage>
</organism>
<sequence>MCTIKSVTIQCIRYTQRGSRSKSVVFKICLRANSSAPDSIAKAACNSSSSSPPIPKSSSLSAARSFLLATV</sequence>
<gene>
    <name evidence="1" type="ORF">SCUD_LOCUS9270</name>
</gene>
<keyword evidence="2" id="KW-1185">Reference proteome</keyword>
<reference evidence="3" key="1">
    <citation type="submission" date="2016-06" db="UniProtKB">
        <authorList>
            <consortium name="WormBaseParasite"/>
        </authorList>
    </citation>
    <scope>IDENTIFICATION</scope>
</reference>
<dbReference type="EMBL" id="UZAK01033149">
    <property type="protein sequence ID" value="VDP34912.1"/>
    <property type="molecule type" value="Genomic_DNA"/>
</dbReference>
<dbReference type="Proteomes" id="UP000279833">
    <property type="component" value="Unassembled WGS sequence"/>
</dbReference>
<name>A0A183K2Q6_9TREM</name>
<evidence type="ECO:0000313" key="3">
    <source>
        <dbReference type="WBParaSite" id="SCUD_0000927001-mRNA-1"/>
    </source>
</evidence>
<evidence type="ECO:0000313" key="2">
    <source>
        <dbReference type="Proteomes" id="UP000279833"/>
    </source>
</evidence>
<protein>
    <submittedName>
        <fullName evidence="1 3">Uncharacterized protein</fullName>
    </submittedName>
</protein>
<reference evidence="1 2" key="2">
    <citation type="submission" date="2018-11" db="EMBL/GenBank/DDBJ databases">
        <authorList>
            <consortium name="Pathogen Informatics"/>
        </authorList>
    </citation>
    <scope>NUCLEOTIDE SEQUENCE [LARGE SCALE GENOMIC DNA]</scope>
    <source>
        <strain evidence="1">Dakar</strain>
        <strain evidence="2">Dakar, Senegal</strain>
    </source>
</reference>
<proteinExistence type="predicted"/>
<dbReference type="AlphaFoldDB" id="A0A183K2Q6"/>
<evidence type="ECO:0000313" key="1">
    <source>
        <dbReference type="EMBL" id="VDP34912.1"/>
    </source>
</evidence>